<reference evidence="1" key="1">
    <citation type="submission" date="2015-10" db="EMBL/GenBank/DDBJ databases">
        <authorList>
            <person name="Gilbert D.G."/>
        </authorList>
    </citation>
    <scope>NUCLEOTIDE SEQUENCE</scope>
    <source>
        <strain evidence="1">Phyl III-seqv23</strain>
    </source>
</reference>
<sequence length="47" mass="4916">MQRLVVESAVGQVGPSAKSLIPLAVEFRERRSAPHSGVLLVTGSATL</sequence>
<protein>
    <submittedName>
        <fullName evidence="1">Uncharacterized protein</fullName>
    </submittedName>
</protein>
<name>A0A0S4WMZ7_RALSL</name>
<dbReference type="AlphaFoldDB" id="A0A0S4WMZ7"/>
<organism evidence="1">
    <name type="scientific">Ralstonia solanacearum</name>
    <name type="common">Pseudomonas solanacearum</name>
    <dbReference type="NCBI Taxonomy" id="305"/>
    <lineage>
        <taxon>Bacteria</taxon>
        <taxon>Pseudomonadati</taxon>
        <taxon>Pseudomonadota</taxon>
        <taxon>Betaproteobacteria</taxon>
        <taxon>Burkholderiales</taxon>
        <taxon>Burkholderiaceae</taxon>
        <taxon>Ralstonia</taxon>
        <taxon>Ralstonia solanacearum species complex</taxon>
    </lineage>
</organism>
<accession>A0A0S4WMZ7</accession>
<proteinExistence type="predicted"/>
<gene>
    <name evidence="1" type="ORF">TO10_v1_2110003</name>
</gene>
<evidence type="ECO:0000313" key="1">
    <source>
        <dbReference type="EMBL" id="CUV48208.1"/>
    </source>
</evidence>
<dbReference type="EMBL" id="LN899827">
    <property type="protein sequence ID" value="CUV48208.1"/>
    <property type="molecule type" value="Genomic_DNA"/>
</dbReference>